<evidence type="ECO:0000313" key="2">
    <source>
        <dbReference type="EMBL" id="CAI9955319.1"/>
    </source>
</evidence>
<dbReference type="EMBL" id="CATOUU010000865">
    <property type="protein sequence ID" value="CAI9955319.1"/>
    <property type="molecule type" value="Genomic_DNA"/>
</dbReference>
<keyword evidence="1" id="KW-1133">Transmembrane helix</keyword>
<comment type="caution">
    <text evidence="2">The sequence shown here is derived from an EMBL/GenBank/DDBJ whole genome shotgun (WGS) entry which is preliminary data.</text>
</comment>
<evidence type="ECO:0000313" key="4">
    <source>
        <dbReference type="Proteomes" id="UP001642409"/>
    </source>
</evidence>
<dbReference type="PROSITE" id="PS51257">
    <property type="entry name" value="PROKAR_LIPOPROTEIN"/>
    <property type="match status" value="1"/>
</dbReference>
<feature type="transmembrane region" description="Helical" evidence="1">
    <location>
        <begin position="107"/>
        <end position="124"/>
    </location>
</feature>
<reference evidence="3 4" key="2">
    <citation type="submission" date="2024-07" db="EMBL/GenBank/DDBJ databases">
        <authorList>
            <person name="Akdeniz Z."/>
        </authorList>
    </citation>
    <scope>NUCLEOTIDE SEQUENCE [LARGE SCALE GENOMIC DNA]</scope>
</reference>
<sequence length="144" mass="16869">MESRDVSTRGSQTLSIAQSLASCVRRRISSNVREGEVFKLCLDGYLEMIRCSLCGRSYHLHIELRKPRANPHCRWVQYNTKNYLPLYVNLCGADVALQIIINDLKFIIMMFTFYNIGETLYYLCRLQLQAKYMKMLANEQDRID</sequence>
<keyword evidence="4" id="KW-1185">Reference proteome</keyword>
<keyword evidence="1" id="KW-0812">Transmembrane</keyword>
<dbReference type="Proteomes" id="UP001642409">
    <property type="component" value="Unassembled WGS sequence"/>
</dbReference>
<proteinExistence type="predicted"/>
<name>A0AA86QA25_9EUKA</name>
<keyword evidence="1" id="KW-0472">Membrane</keyword>
<accession>A0AA86QA25</accession>
<evidence type="ECO:0000313" key="3">
    <source>
        <dbReference type="EMBL" id="CAL5979002.1"/>
    </source>
</evidence>
<dbReference type="EMBL" id="CAXDID020000010">
    <property type="protein sequence ID" value="CAL5979002.1"/>
    <property type="molecule type" value="Genomic_DNA"/>
</dbReference>
<feature type="transmembrane region" description="Helical" evidence="1">
    <location>
        <begin position="84"/>
        <end position="101"/>
    </location>
</feature>
<dbReference type="AlphaFoldDB" id="A0AA86QA25"/>
<gene>
    <name evidence="2" type="ORF">HINF_LOCUS42964</name>
    <name evidence="3" type="ORF">HINF_LOCUS5149</name>
</gene>
<reference evidence="2" key="1">
    <citation type="submission" date="2023-06" db="EMBL/GenBank/DDBJ databases">
        <authorList>
            <person name="Kurt Z."/>
        </authorList>
    </citation>
    <scope>NUCLEOTIDE SEQUENCE</scope>
</reference>
<protein>
    <submittedName>
        <fullName evidence="3">Hypothetical_protein</fullName>
    </submittedName>
</protein>
<organism evidence="2">
    <name type="scientific">Hexamita inflata</name>
    <dbReference type="NCBI Taxonomy" id="28002"/>
    <lineage>
        <taxon>Eukaryota</taxon>
        <taxon>Metamonada</taxon>
        <taxon>Diplomonadida</taxon>
        <taxon>Hexamitidae</taxon>
        <taxon>Hexamitinae</taxon>
        <taxon>Hexamita</taxon>
    </lineage>
</organism>
<evidence type="ECO:0000256" key="1">
    <source>
        <dbReference type="SAM" id="Phobius"/>
    </source>
</evidence>